<dbReference type="Gene3D" id="2.60.120.620">
    <property type="entry name" value="q2cbj1_9rhob like domain"/>
    <property type="match status" value="1"/>
</dbReference>
<feature type="domain" description="Fe2OG dioxygenase" evidence="8">
    <location>
        <begin position="245"/>
        <end position="340"/>
    </location>
</feature>
<dbReference type="InterPro" id="IPR044862">
    <property type="entry name" value="Pro_4_hyd_alph_FE2OG_OXY"/>
</dbReference>
<dbReference type="PROSITE" id="PS51471">
    <property type="entry name" value="FE2OG_OXY"/>
    <property type="match status" value="1"/>
</dbReference>
<keyword evidence="3" id="KW-0847">Vitamin C</keyword>
<evidence type="ECO:0000256" key="5">
    <source>
        <dbReference type="ARBA" id="ARBA00023002"/>
    </source>
</evidence>
<dbReference type="OrthoDB" id="255432at2"/>
<dbReference type="GO" id="GO:0051213">
    <property type="term" value="F:dioxygenase activity"/>
    <property type="evidence" value="ECO:0007669"/>
    <property type="project" value="UniProtKB-KW"/>
</dbReference>
<dbReference type="Pfam" id="PF13640">
    <property type="entry name" value="2OG-FeII_Oxy_3"/>
    <property type="match status" value="1"/>
</dbReference>
<evidence type="ECO:0000256" key="1">
    <source>
        <dbReference type="ARBA" id="ARBA00001961"/>
    </source>
</evidence>
<evidence type="ECO:0000313" key="10">
    <source>
        <dbReference type="Proteomes" id="UP000199473"/>
    </source>
</evidence>
<dbReference type="InterPro" id="IPR005123">
    <property type="entry name" value="Oxoglu/Fe-dep_dioxygenase_dom"/>
</dbReference>
<evidence type="ECO:0000256" key="6">
    <source>
        <dbReference type="ARBA" id="ARBA00023004"/>
    </source>
</evidence>
<evidence type="ECO:0000256" key="3">
    <source>
        <dbReference type="ARBA" id="ARBA00022896"/>
    </source>
</evidence>
<sequence length="376" mass="41038">MPIPAYTPGEPIPAFHARSSTNPRYAFDTTAGRWLMVLIPGSMGEPGLADRLAAMVAPHAALLDTVRAYMLVIGTDPEDERQGRLKDGKGHRVLWDDDGAARRAFRATEPDGRLRTGWVLLDPMLRVFAIWPLEKGAEAMATLAALPDPADHAGVPVHAPVLIVPRLFEPAFCRRLIDLYESQGGGESGFMRDQGGKTVGILDPGHKRRKDAIIEDEALKTAIRARLTARLVPEIQRAFQYRVTRLERYIVACYDSADKGFFRAHRDNTTKATAHRRFAVTINLNTGDYEGGELSFPEFGPRTYVAPAGGAVVFSCSLLHEARPVTAGRRYAFLPFLYDDEAAAIREEGAKFLVTNDAARPGPPLGEAAGAPSPVA</sequence>
<feature type="compositionally biased region" description="Low complexity" evidence="7">
    <location>
        <begin position="365"/>
        <end position="376"/>
    </location>
</feature>
<dbReference type="InterPro" id="IPR006620">
    <property type="entry name" value="Pro_4_hyd_alph"/>
</dbReference>
<dbReference type="RefSeq" id="WP_092961537.1">
    <property type="nucleotide sequence ID" value="NZ_FOSQ01000008.1"/>
</dbReference>
<evidence type="ECO:0000256" key="7">
    <source>
        <dbReference type="SAM" id="MobiDB-lite"/>
    </source>
</evidence>
<reference evidence="9 10" key="1">
    <citation type="submission" date="2016-10" db="EMBL/GenBank/DDBJ databases">
        <authorList>
            <person name="de Groot N.N."/>
        </authorList>
    </citation>
    <scope>NUCLEOTIDE SEQUENCE [LARGE SCALE GENOMIC DNA]</scope>
    <source>
        <strain evidence="9 10">DSM 19981</strain>
    </source>
</reference>
<dbReference type="GO" id="GO:0005506">
    <property type="term" value="F:iron ion binding"/>
    <property type="evidence" value="ECO:0007669"/>
    <property type="project" value="InterPro"/>
</dbReference>
<dbReference type="GO" id="GO:0031418">
    <property type="term" value="F:L-ascorbic acid binding"/>
    <property type="evidence" value="ECO:0007669"/>
    <property type="project" value="UniProtKB-KW"/>
</dbReference>
<keyword evidence="4" id="KW-0223">Dioxygenase</keyword>
<comment type="cofactor">
    <cofactor evidence="1">
        <name>L-ascorbate</name>
        <dbReference type="ChEBI" id="CHEBI:38290"/>
    </cofactor>
</comment>
<evidence type="ECO:0000256" key="4">
    <source>
        <dbReference type="ARBA" id="ARBA00022964"/>
    </source>
</evidence>
<keyword evidence="10" id="KW-1185">Reference proteome</keyword>
<keyword evidence="5" id="KW-0560">Oxidoreductase</keyword>
<dbReference type="STRING" id="1123062.SAMN02745775_10878"/>
<proteinExistence type="predicted"/>
<protein>
    <submittedName>
        <fullName evidence="9">2OG-Fe(II) oxygenase superfamily protein</fullName>
    </submittedName>
</protein>
<evidence type="ECO:0000256" key="2">
    <source>
        <dbReference type="ARBA" id="ARBA00022723"/>
    </source>
</evidence>
<dbReference type="Proteomes" id="UP000199473">
    <property type="component" value="Unassembled WGS sequence"/>
</dbReference>
<dbReference type="AlphaFoldDB" id="A0A1I4CSZ1"/>
<accession>A0A1I4CSZ1</accession>
<evidence type="ECO:0000259" key="8">
    <source>
        <dbReference type="PROSITE" id="PS51471"/>
    </source>
</evidence>
<feature type="region of interest" description="Disordered" evidence="7">
    <location>
        <begin position="357"/>
        <end position="376"/>
    </location>
</feature>
<keyword evidence="2" id="KW-0479">Metal-binding</keyword>
<gene>
    <name evidence="9" type="ORF">SAMN02745775_10878</name>
</gene>
<organism evidence="9 10">
    <name type="scientific">Falsiroseomonas stagni DSM 19981</name>
    <dbReference type="NCBI Taxonomy" id="1123062"/>
    <lineage>
        <taxon>Bacteria</taxon>
        <taxon>Pseudomonadati</taxon>
        <taxon>Pseudomonadota</taxon>
        <taxon>Alphaproteobacteria</taxon>
        <taxon>Acetobacterales</taxon>
        <taxon>Roseomonadaceae</taxon>
        <taxon>Falsiroseomonas</taxon>
    </lineage>
</organism>
<name>A0A1I4CSZ1_9PROT</name>
<dbReference type="GO" id="GO:0016705">
    <property type="term" value="F:oxidoreductase activity, acting on paired donors, with incorporation or reduction of molecular oxygen"/>
    <property type="evidence" value="ECO:0007669"/>
    <property type="project" value="InterPro"/>
</dbReference>
<evidence type="ECO:0000313" key="9">
    <source>
        <dbReference type="EMBL" id="SFK83041.1"/>
    </source>
</evidence>
<keyword evidence="6" id="KW-0408">Iron</keyword>
<dbReference type="EMBL" id="FOSQ01000008">
    <property type="protein sequence ID" value="SFK83041.1"/>
    <property type="molecule type" value="Genomic_DNA"/>
</dbReference>
<dbReference type="SMART" id="SM00702">
    <property type="entry name" value="P4Hc"/>
    <property type="match status" value="1"/>
</dbReference>